<proteinExistence type="predicted"/>
<dbReference type="RefSeq" id="WP_143896291.1">
    <property type="nucleotide sequence ID" value="NZ_VJND01000014.1"/>
</dbReference>
<organism evidence="2 3">
    <name type="scientific">Tepidimonas sediminis</name>
    <dbReference type="NCBI Taxonomy" id="2588941"/>
    <lineage>
        <taxon>Bacteria</taxon>
        <taxon>Pseudomonadati</taxon>
        <taxon>Pseudomonadota</taxon>
        <taxon>Betaproteobacteria</taxon>
        <taxon>Burkholderiales</taxon>
        <taxon>Tepidimonas</taxon>
    </lineage>
</organism>
<dbReference type="EMBL" id="VJND01000014">
    <property type="protein sequence ID" value="TSE23950.1"/>
    <property type="molecule type" value="Genomic_DNA"/>
</dbReference>
<dbReference type="AlphaFoldDB" id="A0A554WK48"/>
<evidence type="ECO:0000313" key="3">
    <source>
        <dbReference type="Proteomes" id="UP000320225"/>
    </source>
</evidence>
<evidence type="ECO:0000256" key="1">
    <source>
        <dbReference type="SAM" id="MobiDB-lite"/>
    </source>
</evidence>
<name>A0A554WK48_9BURK</name>
<reference evidence="2 3" key="1">
    <citation type="submission" date="2019-07" db="EMBL/GenBank/DDBJ databases">
        <title>Tepidimonas sediminis YIM 72259 draft genome.</title>
        <authorList>
            <person name="Da Costa M.S."/>
            <person name="Froufe H.J.C."/>
            <person name="Egas C."/>
            <person name="Albuquerque L."/>
        </authorList>
    </citation>
    <scope>NUCLEOTIDE SEQUENCE [LARGE SCALE GENOMIC DNA]</scope>
    <source>
        <strain evidence="2 3">YIM 72259</strain>
    </source>
</reference>
<feature type="region of interest" description="Disordered" evidence="1">
    <location>
        <begin position="1"/>
        <end position="20"/>
    </location>
</feature>
<sequence>MAPTSTEPARQAAPFAGVDGLPRHGDAITLAPQQRLFDAGGGGGPWRLLRGLMRLDRIGRDGPLLVMLAEPGDWVGIDALAGQPHGWRASAITPVVLQGPLPPADATQRAAWLTEALLQLPERAHAMALLRTGSVRQRLAMLLRLLARPDVLGEADDPVELRRRLPPLRVLAELVDAKHETVCRVLAELLPRPTTLPRGMGLQAAAA</sequence>
<dbReference type="Proteomes" id="UP000320225">
    <property type="component" value="Unassembled WGS sequence"/>
</dbReference>
<dbReference type="OrthoDB" id="5297329at2"/>
<accession>A0A554WK48</accession>
<comment type="caution">
    <text evidence="2">The sequence shown here is derived from an EMBL/GenBank/DDBJ whole genome shotgun (WGS) entry which is preliminary data.</text>
</comment>
<keyword evidence="3" id="KW-1185">Reference proteome</keyword>
<dbReference type="InterPro" id="IPR014710">
    <property type="entry name" value="RmlC-like_jellyroll"/>
</dbReference>
<protein>
    <submittedName>
        <fullName evidence="2">Transcriptional regulator LdrP</fullName>
    </submittedName>
</protein>
<evidence type="ECO:0000313" key="2">
    <source>
        <dbReference type="EMBL" id="TSE23950.1"/>
    </source>
</evidence>
<dbReference type="Gene3D" id="2.60.120.10">
    <property type="entry name" value="Jelly Rolls"/>
    <property type="match status" value="1"/>
</dbReference>
<gene>
    <name evidence="2" type="ORF">Tsedi_02038</name>
</gene>